<evidence type="ECO:0000256" key="1">
    <source>
        <dbReference type="ARBA" id="ARBA00004586"/>
    </source>
</evidence>
<dbReference type="InterPro" id="IPR021832">
    <property type="entry name" value="ANKRD13"/>
</dbReference>
<keyword evidence="5" id="KW-0472">Membrane</keyword>
<evidence type="ECO:0000313" key="11">
    <source>
        <dbReference type="Proteomes" id="UP000276776"/>
    </source>
</evidence>
<evidence type="ECO:0000259" key="9">
    <source>
        <dbReference type="Pfam" id="PF11904"/>
    </source>
</evidence>
<dbReference type="Pfam" id="PF11904">
    <property type="entry name" value="ANKRD13_C"/>
    <property type="match status" value="1"/>
</dbReference>
<dbReference type="Gene3D" id="1.25.40.20">
    <property type="entry name" value="Ankyrin repeat-containing domain"/>
    <property type="match status" value="1"/>
</dbReference>
<dbReference type="OrthoDB" id="1585644at2759"/>
<dbReference type="PANTHER" id="PTHR12447">
    <property type="entry name" value="ANKYRIN REPEAT DOMAIN-CONTAINING PROTEIN 13"/>
    <property type="match status" value="1"/>
</dbReference>
<keyword evidence="4 8" id="KW-0040">ANK repeat</keyword>
<dbReference type="PANTHER" id="PTHR12447:SF25">
    <property type="entry name" value="ANKYRIN REPEAT DOMAIN-CONTAINING PROTEIN 13C"/>
    <property type="match status" value="1"/>
</dbReference>
<keyword evidence="11" id="KW-1185">Reference proteome</keyword>
<name>A0A158RBD6_THECL</name>
<evidence type="ECO:0000256" key="8">
    <source>
        <dbReference type="PROSITE-ProRule" id="PRU00023"/>
    </source>
</evidence>
<evidence type="ECO:0000256" key="4">
    <source>
        <dbReference type="ARBA" id="ARBA00023043"/>
    </source>
</evidence>
<feature type="repeat" description="ANK" evidence="8">
    <location>
        <begin position="37"/>
        <end position="69"/>
    </location>
</feature>
<dbReference type="STRING" id="103827.A0A158RBD6"/>
<evidence type="ECO:0000256" key="6">
    <source>
        <dbReference type="ARBA" id="ARBA00023186"/>
    </source>
</evidence>
<organism evidence="12">
    <name type="scientific">Thelazia callipaeda</name>
    <name type="common">Oriental eyeworm</name>
    <name type="synonym">Parasitic nematode</name>
    <dbReference type="NCBI Taxonomy" id="103827"/>
    <lineage>
        <taxon>Eukaryota</taxon>
        <taxon>Metazoa</taxon>
        <taxon>Ecdysozoa</taxon>
        <taxon>Nematoda</taxon>
        <taxon>Chromadorea</taxon>
        <taxon>Rhabditida</taxon>
        <taxon>Spirurina</taxon>
        <taxon>Spiruromorpha</taxon>
        <taxon>Thelazioidea</taxon>
        <taxon>Thelaziidae</taxon>
        <taxon>Thelazia</taxon>
    </lineage>
</organism>
<dbReference type="PROSITE" id="PS50088">
    <property type="entry name" value="ANK_REPEAT"/>
    <property type="match status" value="2"/>
</dbReference>
<dbReference type="GO" id="GO:0005102">
    <property type="term" value="F:signaling receptor binding"/>
    <property type="evidence" value="ECO:0007669"/>
    <property type="project" value="TreeGrafter"/>
</dbReference>
<feature type="repeat" description="ANK" evidence="8">
    <location>
        <begin position="8"/>
        <end position="36"/>
    </location>
</feature>
<dbReference type="PROSITE" id="PS50297">
    <property type="entry name" value="ANK_REP_REGION"/>
    <property type="match status" value="1"/>
</dbReference>
<dbReference type="AlphaFoldDB" id="A0A158RBD6"/>
<dbReference type="OMA" id="YPMHQSV"/>
<proteinExistence type="predicted"/>
<evidence type="ECO:0000313" key="10">
    <source>
        <dbReference type="EMBL" id="VDN01304.1"/>
    </source>
</evidence>
<accession>A0A158RBD6</accession>
<dbReference type="SUPFAM" id="SSF48403">
    <property type="entry name" value="Ankyrin repeat"/>
    <property type="match status" value="1"/>
</dbReference>
<dbReference type="InterPro" id="IPR036770">
    <property type="entry name" value="Ankyrin_rpt-contain_sf"/>
</dbReference>
<dbReference type="InterPro" id="IPR002110">
    <property type="entry name" value="Ankyrin_rpt"/>
</dbReference>
<dbReference type="Pfam" id="PF12796">
    <property type="entry name" value="Ank_2"/>
    <property type="match status" value="1"/>
</dbReference>
<dbReference type="EMBL" id="UYYF01004280">
    <property type="protein sequence ID" value="VDN01304.1"/>
    <property type="molecule type" value="Genomic_DNA"/>
</dbReference>
<evidence type="ECO:0000256" key="3">
    <source>
        <dbReference type="ARBA" id="ARBA00022824"/>
    </source>
</evidence>
<feature type="domain" description="Ankyrin repeat" evidence="9">
    <location>
        <begin position="153"/>
        <end position="416"/>
    </location>
</feature>
<dbReference type="Proteomes" id="UP000276776">
    <property type="component" value="Unassembled WGS sequence"/>
</dbReference>
<sequence>MAEVEPYPLHRAAFLNDAQTIALLIKDGADLCKQDLQGNTALHISTMLGHKEATSVLLAHNAPVKVKNRDGWNSLMEAVSYGDRQIITAMLRKLKAQSRENMIARKPHLLKMLSEFGDFYLELKWDFQSWIPFLSKVLPSDVCKIYKRGTNLRLDTTLVNFNDRSWERGNISFIFTSDPDRPKNTLLILDHETKVFQRIRHEESEAELDEEIDVLMSSDIISAQMSMKPIMFERTMSGWIFKHEKLEQVGDYDAIYYNVAGMSLVTRKRREHLTADDIKKNKAFMQNLAVGSLMAEDEFISLQHRKSLPPPGKVSVTWEEYIGAAPGLAPQLGRVQVIKQNTKNFKALVAMSEDFPLSINVLLDILEIVAPFKHLDKLRNFCKVRLPPGFPVRVEIPLLPTISAKVTFQKFVFRNDLTLRMFKVPKSYREDPNRFPEL</sequence>
<dbReference type="InterPro" id="IPR055285">
    <property type="entry name" value="ANKRD13_C"/>
</dbReference>
<reference evidence="10 11" key="2">
    <citation type="submission" date="2018-11" db="EMBL/GenBank/DDBJ databases">
        <authorList>
            <consortium name="Pathogen Informatics"/>
        </authorList>
    </citation>
    <scope>NUCLEOTIDE SEQUENCE [LARGE SCALE GENOMIC DNA]</scope>
</reference>
<keyword evidence="2" id="KW-0677">Repeat</keyword>
<evidence type="ECO:0000256" key="2">
    <source>
        <dbReference type="ARBA" id="ARBA00022737"/>
    </source>
</evidence>
<reference evidence="12" key="1">
    <citation type="submission" date="2016-04" db="UniProtKB">
        <authorList>
            <consortium name="WormBaseParasite"/>
        </authorList>
    </citation>
    <scope>IDENTIFICATION</scope>
</reference>
<comment type="subcellular location">
    <subcellularLocation>
        <location evidence="1">Endoplasmic reticulum membrane</location>
    </subcellularLocation>
</comment>
<dbReference type="GO" id="GO:0006621">
    <property type="term" value="P:protein retention in ER lumen"/>
    <property type="evidence" value="ECO:0007669"/>
    <property type="project" value="TreeGrafter"/>
</dbReference>
<comment type="function">
    <text evidence="7">Acts as a molecular chaperone for G protein-coupled receptors, regulating their biogenesis and exit from the ER.</text>
</comment>
<evidence type="ECO:0000256" key="5">
    <source>
        <dbReference type="ARBA" id="ARBA00023136"/>
    </source>
</evidence>
<gene>
    <name evidence="10" type="ORF">TCLT_LOCUS4225</name>
</gene>
<keyword evidence="3" id="KW-0256">Endoplasmic reticulum</keyword>
<evidence type="ECO:0000256" key="7">
    <source>
        <dbReference type="ARBA" id="ARBA00037107"/>
    </source>
</evidence>
<evidence type="ECO:0000313" key="12">
    <source>
        <dbReference type="WBParaSite" id="TCLT_0000423601-mRNA-1"/>
    </source>
</evidence>
<dbReference type="GO" id="GO:0005789">
    <property type="term" value="C:endoplasmic reticulum membrane"/>
    <property type="evidence" value="ECO:0007669"/>
    <property type="project" value="UniProtKB-SubCell"/>
</dbReference>
<keyword evidence="6" id="KW-0143">Chaperone</keyword>
<dbReference type="SMART" id="SM00248">
    <property type="entry name" value="ANK"/>
    <property type="match status" value="3"/>
</dbReference>
<dbReference type="WBParaSite" id="TCLT_0000423601-mRNA-1">
    <property type="protein sequence ID" value="TCLT_0000423601-mRNA-1"/>
    <property type="gene ID" value="TCLT_0000423601"/>
</dbReference>
<protein>
    <submittedName>
        <fullName evidence="12">ANK_REP_REGION domain-containing protein</fullName>
    </submittedName>
</protein>